<dbReference type="GO" id="GO:0016616">
    <property type="term" value="F:oxidoreductase activity, acting on the CH-OH group of donors, NAD or NADP as acceptor"/>
    <property type="evidence" value="ECO:0007669"/>
    <property type="project" value="UniProtKB-ARBA"/>
</dbReference>
<organism evidence="8 9">
    <name type="scientific">Anaerostipes butyraticus</name>
    <dbReference type="NCBI Taxonomy" id="645466"/>
    <lineage>
        <taxon>Bacteria</taxon>
        <taxon>Bacillati</taxon>
        <taxon>Bacillota</taxon>
        <taxon>Clostridia</taxon>
        <taxon>Lachnospirales</taxon>
        <taxon>Lachnospiraceae</taxon>
        <taxon>Anaerostipes</taxon>
    </lineage>
</organism>
<keyword evidence="3" id="KW-0560">Oxidoreductase</keyword>
<evidence type="ECO:0000256" key="4">
    <source>
        <dbReference type="PIRSR" id="PIRSR000097-1"/>
    </source>
</evidence>
<accession>A0A916QBC9</accession>
<dbReference type="InterPro" id="IPR023210">
    <property type="entry name" value="NADP_OxRdtase_dom"/>
</dbReference>
<protein>
    <submittedName>
        <fullName evidence="8">2,5-diketo-D-gluconic acid reductase</fullName>
    </submittedName>
</protein>
<dbReference type="CDD" id="cd19071">
    <property type="entry name" value="AKR_AKR1-5-like"/>
    <property type="match status" value="1"/>
</dbReference>
<reference evidence="8" key="1">
    <citation type="submission" date="2020-06" db="EMBL/GenBank/DDBJ databases">
        <title>Characterization of fructooligosaccharide metabolism and fructooligosaccharide-degrading enzymes in human commensal butyrate producers.</title>
        <authorList>
            <person name="Tanno H."/>
            <person name="Fujii T."/>
            <person name="Hirano K."/>
            <person name="Maeno S."/>
            <person name="Tonozuka T."/>
            <person name="Sakamoto M."/>
            <person name="Ohkuma M."/>
            <person name="Tochio T."/>
            <person name="Endo A."/>
        </authorList>
    </citation>
    <scope>NUCLEOTIDE SEQUENCE</scope>
    <source>
        <strain evidence="8">JCM 17466</strain>
    </source>
</reference>
<dbReference type="RefSeq" id="WP_201311223.1">
    <property type="nucleotide sequence ID" value="NZ_BLYI01000043.1"/>
</dbReference>
<dbReference type="Gene3D" id="3.20.20.100">
    <property type="entry name" value="NADP-dependent oxidoreductase domain"/>
    <property type="match status" value="1"/>
</dbReference>
<evidence type="ECO:0000256" key="6">
    <source>
        <dbReference type="PIRSR" id="PIRSR000097-3"/>
    </source>
</evidence>
<dbReference type="InterPro" id="IPR018170">
    <property type="entry name" value="Aldo/ket_reductase_CS"/>
</dbReference>
<evidence type="ECO:0000313" key="9">
    <source>
        <dbReference type="Proteomes" id="UP000613208"/>
    </source>
</evidence>
<sequence length="274" mass="31271">MNLQSTFQMNNGNRIPVVAMGSWDSRGDEGYQACLDALEAGYRHLDTASYYENEAQVGAAVRDSGIPREEIFVTSKIWYTDMVEGKQEAAFEKTLKELGLEYLDLYLLHWPINDVAGSWKILEKYYDQGLIKNIGVSNFNENHLKRLEKTANVAPAVDQIEICPFLVQKDTVDYCKGQGIIVEAWGPLGKGKQLGEPEIMKLAEKYKKTPAQIILRWHLQRGIVSLPKSVHKERIISNRDIFDFELSEEDMKLMMTMDHRAETGRGYPAEYKEA</sequence>
<feature type="binding site" evidence="5">
    <location>
        <position position="109"/>
    </location>
    <ligand>
        <name>substrate</name>
    </ligand>
</feature>
<evidence type="ECO:0000256" key="5">
    <source>
        <dbReference type="PIRSR" id="PIRSR000097-2"/>
    </source>
</evidence>
<dbReference type="Pfam" id="PF00248">
    <property type="entry name" value="Aldo_ket_red"/>
    <property type="match status" value="1"/>
</dbReference>
<dbReference type="InterPro" id="IPR020471">
    <property type="entry name" value="AKR"/>
</dbReference>
<name>A0A916QBC9_9FIRM</name>
<dbReference type="EMBL" id="BLYI01000043">
    <property type="protein sequence ID" value="GFO85518.1"/>
    <property type="molecule type" value="Genomic_DNA"/>
</dbReference>
<feature type="site" description="Lowers pKa of active site Tyr" evidence="6">
    <location>
        <position position="76"/>
    </location>
</feature>
<dbReference type="Proteomes" id="UP000613208">
    <property type="component" value="Unassembled WGS sequence"/>
</dbReference>
<dbReference type="SUPFAM" id="SSF51430">
    <property type="entry name" value="NAD(P)-linked oxidoreductase"/>
    <property type="match status" value="1"/>
</dbReference>
<feature type="active site" description="Proton donor" evidence="4">
    <location>
        <position position="51"/>
    </location>
</feature>
<comment type="caution">
    <text evidence="8">The sequence shown here is derived from an EMBL/GenBank/DDBJ whole genome shotgun (WGS) entry which is preliminary data.</text>
</comment>
<comment type="similarity">
    <text evidence="1">Belongs to the aldo/keto reductase family.</text>
</comment>
<dbReference type="InterPro" id="IPR036812">
    <property type="entry name" value="NAD(P)_OxRdtase_dom_sf"/>
</dbReference>
<keyword evidence="9" id="KW-1185">Reference proteome</keyword>
<dbReference type="PROSITE" id="PS00063">
    <property type="entry name" value="ALDOKETO_REDUCTASE_3"/>
    <property type="match status" value="1"/>
</dbReference>
<dbReference type="PANTHER" id="PTHR43827">
    <property type="entry name" value="2,5-DIKETO-D-GLUCONIC ACID REDUCTASE"/>
    <property type="match status" value="1"/>
</dbReference>
<evidence type="ECO:0000259" key="7">
    <source>
        <dbReference type="Pfam" id="PF00248"/>
    </source>
</evidence>
<dbReference type="AlphaFoldDB" id="A0A916QBC9"/>
<dbReference type="PRINTS" id="PR00069">
    <property type="entry name" value="ALDKETRDTASE"/>
</dbReference>
<dbReference type="PROSITE" id="PS00798">
    <property type="entry name" value="ALDOKETO_REDUCTASE_1"/>
    <property type="match status" value="1"/>
</dbReference>
<gene>
    <name evidence="8" type="primary">ara1</name>
    <name evidence="8" type="ORF">ANBU17_18650</name>
</gene>
<dbReference type="PANTHER" id="PTHR43827:SF3">
    <property type="entry name" value="NADP-DEPENDENT OXIDOREDUCTASE DOMAIN-CONTAINING PROTEIN"/>
    <property type="match status" value="1"/>
</dbReference>
<feature type="domain" description="NADP-dependent oxidoreductase" evidence="7">
    <location>
        <begin position="28"/>
        <end position="254"/>
    </location>
</feature>
<keyword evidence="2" id="KW-0521">NADP</keyword>
<dbReference type="PIRSF" id="PIRSF000097">
    <property type="entry name" value="AKR"/>
    <property type="match status" value="1"/>
</dbReference>
<dbReference type="PROSITE" id="PS00062">
    <property type="entry name" value="ALDOKETO_REDUCTASE_2"/>
    <property type="match status" value="1"/>
</dbReference>
<evidence type="ECO:0000256" key="1">
    <source>
        <dbReference type="ARBA" id="ARBA00007905"/>
    </source>
</evidence>
<evidence type="ECO:0000256" key="3">
    <source>
        <dbReference type="ARBA" id="ARBA00023002"/>
    </source>
</evidence>
<evidence type="ECO:0000313" key="8">
    <source>
        <dbReference type="EMBL" id="GFO85518.1"/>
    </source>
</evidence>
<evidence type="ECO:0000256" key="2">
    <source>
        <dbReference type="ARBA" id="ARBA00022857"/>
    </source>
</evidence>
<dbReference type="FunFam" id="3.20.20.100:FF:000015">
    <property type="entry name" value="Oxidoreductase, aldo/keto reductase family"/>
    <property type="match status" value="1"/>
</dbReference>
<proteinExistence type="inferred from homology"/>